<accession>A0A645J376</accession>
<organism evidence="1">
    <name type="scientific">bioreactor metagenome</name>
    <dbReference type="NCBI Taxonomy" id="1076179"/>
    <lineage>
        <taxon>unclassified sequences</taxon>
        <taxon>metagenomes</taxon>
        <taxon>ecological metagenomes</taxon>
    </lineage>
</organism>
<reference evidence="1" key="1">
    <citation type="submission" date="2019-08" db="EMBL/GenBank/DDBJ databases">
        <authorList>
            <person name="Kucharzyk K."/>
            <person name="Murdoch R.W."/>
            <person name="Higgins S."/>
            <person name="Loffler F."/>
        </authorList>
    </citation>
    <scope>NUCLEOTIDE SEQUENCE</scope>
</reference>
<sequence>MAPQDAAAFESLLSGVPFACVGEVTAEPVLAIVDGAKPVAGISVDALVENYKATLGGM</sequence>
<proteinExistence type="predicted"/>
<protein>
    <submittedName>
        <fullName evidence="1">Uncharacterized protein</fullName>
    </submittedName>
</protein>
<gene>
    <name evidence="1" type="ORF">SDC9_205256</name>
</gene>
<comment type="caution">
    <text evidence="1">The sequence shown here is derived from an EMBL/GenBank/DDBJ whole genome shotgun (WGS) entry which is preliminary data.</text>
</comment>
<evidence type="ECO:0000313" key="1">
    <source>
        <dbReference type="EMBL" id="MPN57562.1"/>
    </source>
</evidence>
<dbReference type="EMBL" id="VSSQ01129209">
    <property type="protein sequence ID" value="MPN57562.1"/>
    <property type="molecule type" value="Genomic_DNA"/>
</dbReference>
<dbReference type="AlphaFoldDB" id="A0A645J376"/>
<dbReference type="InterPro" id="IPR036676">
    <property type="entry name" value="PurM-like_C_sf"/>
</dbReference>
<name>A0A645J376_9ZZZZ</name>
<dbReference type="SUPFAM" id="SSF56042">
    <property type="entry name" value="PurM C-terminal domain-like"/>
    <property type="match status" value="1"/>
</dbReference>
<dbReference type="Gene3D" id="3.90.650.10">
    <property type="entry name" value="PurM-like C-terminal domain"/>
    <property type="match status" value="1"/>
</dbReference>